<evidence type="ECO:0000313" key="6">
    <source>
        <dbReference type="Proteomes" id="UP000315750"/>
    </source>
</evidence>
<dbReference type="SMART" id="SM00342">
    <property type="entry name" value="HTH_ARAC"/>
    <property type="match status" value="1"/>
</dbReference>
<dbReference type="InterPro" id="IPR018060">
    <property type="entry name" value="HTH_AraC"/>
</dbReference>
<dbReference type="InterPro" id="IPR046335">
    <property type="entry name" value="LacI/GalR-like_sensor"/>
</dbReference>
<organism evidence="5 6">
    <name type="scientific">Aeoliella mucimassa</name>
    <dbReference type="NCBI Taxonomy" id="2527972"/>
    <lineage>
        <taxon>Bacteria</taxon>
        <taxon>Pseudomonadati</taxon>
        <taxon>Planctomycetota</taxon>
        <taxon>Planctomycetia</taxon>
        <taxon>Pirellulales</taxon>
        <taxon>Lacipirellulaceae</taxon>
        <taxon>Aeoliella</taxon>
    </lineage>
</organism>
<evidence type="ECO:0000259" key="4">
    <source>
        <dbReference type="PROSITE" id="PS01124"/>
    </source>
</evidence>
<evidence type="ECO:0000256" key="1">
    <source>
        <dbReference type="ARBA" id="ARBA00023015"/>
    </source>
</evidence>
<gene>
    <name evidence="5" type="primary">xylR_14</name>
    <name evidence="5" type="ORF">Pan181_49550</name>
</gene>
<dbReference type="SUPFAM" id="SSF53822">
    <property type="entry name" value="Periplasmic binding protein-like I"/>
    <property type="match status" value="1"/>
</dbReference>
<dbReference type="Pfam" id="PF22177">
    <property type="entry name" value="PBP1_XylR"/>
    <property type="match status" value="1"/>
</dbReference>
<protein>
    <submittedName>
        <fullName evidence="5">Xylose operon regulatory protein</fullName>
    </submittedName>
</protein>
<dbReference type="InterPro" id="IPR009057">
    <property type="entry name" value="Homeodomain-like_sf"/>
</dbReference>
<dbReference type="Pfam" id="PF12833">
    <property type="entry name" value="HTH_18"/>
    <property type="match status" value="1"/>
</dbReference>
<name>A0A518AVF3_9BACT</name>
<dbReference type="KEGG" id="amuc:Pan181_49550"/>
<keyword evidence="1" id="KW-0805">Transcription regulation</keyword>
<evidence type="ECO:0000256" key="2">
    <source>
        <dbReference type="ARBA" id="ARBA00023125"/>
    </source>
</evidence>
<keyword evidence="6" id="KW-1185">Reference proteome</keyword>
<dbReference type="InterPro" id="IPR018062">
    <property type="entry name" value="HTH_AraC-typ_CS"/>
</dbReference>
<reference evidence="5 6" key="1">
    <citation type="submission" date="2019-02" db="EMBL/GenBank/DDBJ databases">
        <title>Deep-cultivation of Planctomycetes and their phenomic and genomic characterization uncovers novel biology.</title>
        <authorList>
            <person name="Wiegand S."/>
            <person name="Jogler M."/>
            <person name="Boedeker C."/>
            <person name="Pinto D."/>
            <person name="Vollmers J."/>
            <person name="Rivas-Marin E."/>
            <person name="Kohn T."/>
            <person name="Peeters S.H."/>
            <person name="Heuer A."/>
            <person name="Rast P."/>
            <person name="Oberbeckmann S."/>
            <person name="Bunk B."/>
            <person name="Jeske O."/>
            <person name="Meyerdierks A."/>
            <person name="Storesund J.E."/>
            <person name="Kallscheuer N."/>
            <person name="Luecker S."/>
            <person name="Lage O.M."/>
            <person name="Pohl T."/>
            <person name="Merkel B.J."/>
            <person name="Hornburger P."/>
            <person name="Mueller R.-W."/>
            <person name="Bruemmer F."/>
            <person name="Labrenz M."/>
            <person name="Spormann A.M."/>
            <person name="Op den Camp H."/>
            <person name="Overmann J."/>
            <person name="Amann R."/>
            <person name="Jetten M.S.M."/>
            <person name="Mascher T."/>
            <person name="Medema M.H."/>
            <person name="Devos D.P."/>
            <person name="Kaster A.-K."/>
            <person name="Ovreas L."/>
            <person name="Rohde M."/>
            <person name="Galperin M.Y."/>
            <person name="Jogler C."/>
        </authorList>
    </citation>
    <scope>NUCLEOTIDE SEQUENCE [LARGE SCALE GENOMIC DNA]</scope>
    <source>
        <strain evidence="5 6">Pan181</strain>
    </source>
</reference>
<evidence type="ECO:0000313" key="5">
    <source>
        <dbReference type="EMBL" id="QDU58715.1"/>
    </source>
</evidence>
<dbReference type="Pfam" id="PF13377">
    <property type="entry name" value="Peripla_BP_3"/>
    <property type="match status" value="1"/>
</dbReference>
<dbReference type="OrthoDB" id="9795616at2"/>
<dbReference type="Proteomes" id="UP000315750">
    <property type="component" value="Chromosome"/>
</dbReference>
<dbReference type="GO" id="GO:0000976">
    <property type="term" value="F:transcription cis-regulatory region binding"/>
    <property type="evidence" value="ECO:0007669"/>
    <property type="project" value="TreeGrafter"/>
</dbReference>
<dbReference type="PROSITE" id="PS00041">
    <property type="entry name" value="HTH_ARAC_FAMILY_1"/>
    <property type="match status" value="1"/>
</dbReference>
<dbReference type="GO" id="GO:0003700">
    <property type="term" value="F:DNA-binding transcription factor activity"/>
    <property type="evidence" value="ECO:0007669"/>
    <property type="project" value="InterPro"/>
</dbReference>
<dbReference type="PANTHER" id="PTHR30146">
    <property type="entry name" value="LACI-RELATED TRANSCRIPTIONAL REPRESSOR"/>
    <property type="match status" value="1"/>
</dbReference>
<proteinExistence type="predicted"/>
<dbReference type="SUPFAM" id="SSF46689">
    <property type="entry name" value="Homeodomain-like"/>
    <property type="match status" value="1"/>
</dbReference>
<dbReference type="AlphaFoldDB" id="A0A518AVF3"/>
<dbReference type="PROSITE" id="PS01124">
    <property type="entry name" value="HTH_ARAC_FAMILY_2"/>
    <property type="match status" value="1"/>
</dbReference>
<dbReference type="Gene3D" id="3.40.50.2300">
    <property type="match status" value="2"/>
</dbReference>
<evidence type="ECO:0000256" key="3">
    <source>
        <dbReference type="ARBA" id="ARBA00023163"/>
    </source>
</evidence>
<dbReference type="CDD" id="cd01543">
    <property type="entry name" value="PBP1_XylR"/>
    <property type="match status" value="1"/>
</dbReference>
<accession>A0A518AVF3</accession>
<keyword evidence="2" id="KW-0238">DNA-binding</keyword>
<dbReference type="RefSeq" id="WP_145251076.1">
    <property type="nucleotide sequence ID" value="NZ_CP036278.1"/>
</dbReference>
<keyword evidence="3" id="KW-0804">Transcription</keyword>
<dbReference type="InterPro" id="IPR028082">
    <property type="entry name" value="Peripla_BP_I"/>
</dbReference>
<dbReference type="PANTHER" id="PTHR30146:SF24">
    <property type="entry name" value="XYLOSE OPERON REGULATORY PROTEIN"/>
    <property type="match status" value="1"/>
</dbReference>
<dbReference type="EMBL" id="CP036278">
    <property type="protein sequence ID" value="QDU58715.1"/>
    <property type="molecule type" value="Genomic_DNA"/>
</dbReference>
<feature type="domain" description="HTH araC/xylS-type" evidence="4">
    <location>
        <begin position="286"/>
        <end position="384"/>
    </location>
</feature>
<dbReference type="InterPro" id="IPR054031">
    <property type="entry name" value="XylR_PBP1"/>
</dbReference>
<sequence>MPEIPHVALLVETSREYARGLLRGVARYQQEYGPWSIYFEPHGLDDPPPDWLSDWKGHGILARINSRETAEKILATGIPAVDVRGALPDLSIPFIGVDNRPVAQLGYEHLRNLGLRSFAFCGTPRGENPNQDNRCDWFVELVEQGGQACDVWLGAQSKQHAATWEEQQQDMARWLRNLPKPVGIMTCHDDRGQQLLDACRRANLSVPDEVAVISVDNDPYLCNICTPPLSSIDVNPSRIGFAAAELLGRMMQGEQPERQVTTLGPPRGIAARRSTEMLAIDDEDVAAALRYIREHATEGIRASQVVSRAAKAPSTLERRFKKTLGRTIKAEITRVKLSRARLLLTETEYPIATIAERAGFAEAKYFCEVFRKHHNATATEYRRRFRDE</sequence>
<dbReference type="Gene3D" id="1.10.10.60">
    <property type="entry name" value="Homeodomain-like"/>
    <property type="match status" value="1"/>
</dbReference>